<feature type="transmembrane region" description="Helical" evidence="14">
    <location>
        <begin position="18"/>
        <end position="37"/>
    </location>
</feature>
<accession>A0A518BHF7</accession>
<feature type="transmembrane region" description="Helical" evidence="14">
    <location>
        <begin position="440"/>
        <end position="459"/>
    </location>
</feature>
<dbReference type="GO" id="GO:0015293">
    <property type="term" value="F:symporter activity"/>
    <property type="evidence" value="ECO:0007669"/>
    <property type="project" value="UniProtKB-KW"/>
</dbReference>
<dbReference type="InterPro" id="IPR001734">
    <property type="entry name" value="Na/solute_symporter"/>
</dbReference>
<feature type="transmembrane region" description="Helical" evidence="14">
    <location>
        <begin position="173"/>
        <end position="189"/>
    </location>
</feature>
<keyword evidence="6" id="KW-0769">Symport</keyword>
<evidence type="ECO:0000313" key="16">
    <source>
        <dbReference type="Proteomes" id="UP000316921"/>
    </source>
</evidence>
<evidence type="ECO:0000256" key="5">
    <source>
        <dbReference type="ARBA" id="ARBA00022692"/>
    </source>
</evidence>
<keyword evidence="4" id="KW-1003">Cell membrane</keyword>
<evidence type="ECO:0000256" key="14">
    <source>
        <dbReference type="SAM" id="Phobius"/>
    </source>
</evidence>
<keyword evidence="7 14" id="KW-1133">Transmembrane helix</keyword>
<comment type="similarity">
    <text evidence="2 13">Belongs to the sodium:solute symporter (SSF) (TC 2.A.21) family.</text>
</comment>
<sequence length="503" mass="52723">MSPLELGLPVLAAVDRPLVVGLVLYVAVVLAVGLLAARRSGSSPREYFLAGNGLGTAVLFMALFGTNCTAFVLVGVPGQAYHSGLGIFSINAPIIALGIPLTFWAIGAPARRLGRELGALTPAELYSKRLGSRSVGLLLFGVFALYTVPYMVTAVQGAAVTLASSTEGAIPEWLGGAAVLAVALCYTSIGGMRATAWTNVVQGVIFLGFVLAAVFLYARAVGGDGGLAGAMARLVEERPELTTLPEGGLFEPRAFASWSLAIALTVIAFPHMLVRLMAAESERSLRSVCRLYPLALVLLWLPVVLIGTFGALEFPGLVGRDSDRIFATMAGAFLPPWLEALSFVAVLAAVMSTLDAQILTLGSMVTRDVLDPLMPNRREEVDVLRGRLFGGLLALVVFALWRVGGASIYSLASVAFSGYVTLVPTMLFGVRWERFNARGAVLSILVGNGCYFAALFAAGGLDSAMRPSLLGFLPVVWGLVGALLGALVGTYQVPRASTRASSP</sequence>
<evidence type="ECO:0000256" key="8">
    <source>
        <dbReference type="ARBA" id="ARBA00023053"/>
    </source>
</evidence>
<dbReference type="Proteomes" id="UP000316921">
    <property type="component" value="Chromosome"/>
</dbReference>
<keyword evidence="16" id="KW-1185">Reference proteome</keyword>
<dbReference type="InterPro" id="IPR050277">
    <property type="entry name" value="Sodium:Solute_Symporter"/>
</dbReference>
<dbReference type="PANTHER" id="PTHR48086:SF3">
    <property type="entry name" value="SODIUM_PROLINE SYMPORTER"/>
    <property type="match status" value="1"/>
</dbReference>
<name>A0A518BHF7_9BACT</name>
<dbReference type="EMBL" id="CP036287">
    <property type="protein sequence ID" value="QDU66417.1"/>
    <property type="molecule type" value="Genomic_DNA"/>
</dbReference>
<dbReference type="GO" id="GO:0006814">
    <property type="term" value="P:sodium ion transport"/>
    <property type="evidence" value="ECO:0007669"/>
    <property type="project" value="UniProtKB-KW"/>
</dbReference>
<keyword evidence="8" id="KW-0915">Sodium</keyword>
<dbReference type="PANTHER" id="PTHR48086">
    <property type="entry name" value="SODIUM/PROLINE SYMPORTER-RELATED"/>
    <property type="match status" value="1"/>
</dbReference>
<dbReference type="Gene3D" id="1.20.1730.10">
    <property type="entry name" value="Sodium/glucose cotransporter"/>
    <property type="match status" value="1"/>
</dbReference>
<evidence type="ECO:0000256" key="13">
    <source>
        <dbReference type="RuleBase" id="RU362091"/>
    </source>
</evidence>
<comment type="catalytic activity">
    <reaction evidence="12">
        <text>L-proline(in) + Na(+)(in) = L-proline(out) + Na(+)(out)</text>
        <dbReference type="Rhea" id="RHEA:28967"/>
        <dbReference type="ChEBI" id="CHEBI:29101"/>
        <dbReference type="ChEBI" id="CHEBI:60039"/>
    </reaction>
</comment>
<feature type="transmembrane region" description="Helical" evidence="14">
    <location>
        <begin position="196"/>
        <end position="218"/>
    </location>
</feature>
<feature type="transmembrane region" description="Helical" evidence="14">
    <location>
        <begin position="255"/>
        <end position="279"/>
    </location>
</feature>
<evidence type="ECO:0000256" key="7">
    <source>
        <dbReference type="ARBA" id="ARBA00022989"/>
    </source>
</evidence>
<evidence type="ECO:0000256" key="3">
    <source>
        <dbReference type="ARBA" id="ARBA00022448"/>
    </source>
</evidence>
<reference evidence="15 16" key="1">
    <citation type="submission" date="2019-02" db="EMBL/GenBank/DDBJ databases">
        <title>Deep-cultivation of Planctomycetes and their phenomic and genomic characterization uncovers novel biology.</title>
        <authorList>
            <person name="Wiegand S."/>
            <person name="Jogler M."/>
            <person name="Boedeker C."/>
            <person name="Pinto D."/>
            <person name="Vollmers J."/>
            <person name="Rivas-Marin E."/>
            <person name="Kohn T."/>
            <person name="Peeters S.H."/>
            <person name="Heuer A."/>
            <person name="Rast P."/>
            <person name="Oberbeckmann S."/>
            <person name="Bunk B."/>
            <person name="Jeske O."/>
            <person name="Meyerdierks A."/>
            <person name="Storesund J.E."/>
            <person name="Kallscheuer N."/>
            <person name="Luecker S."/>
            <person name="Lage O.M."/>
            <person name="Pohl T."/>
            <person name="Merkel B.J."/>
            <person name="Hornburger P."/>
            <person name="Mueller R.-W."/>
            <person name="Bruemmer F."/>
            <person name="Labrenz M."/>
            <person name="Spormann A.M."/>
            <person name="Op den Camp H."/>
            <person name="Overmann J."/>
            <person name="Amann R."/>
            <person name="Jetten M.S.M."/>
            <person name="Mascher T."/>
            <person name="Medema M.H."/>
            <person name="Devos D.P."/>
            <person name="Kaster A.-K."/>
            <person name="Ovreas L."/>
            <person name="Rohde M."/>
            <person name="Galperin M.Y."/>
            <person name="Jogler C."/>
        </authorList>
    </citation>
    <scope>NUCLEOTIDE SEQUENCE [LARGE SCALE GENOMIC DNA]</scope>
    <source>
        <strain evidence="15 16">Pla133</strain>
    </source>
</reference>
<evidence type="ECO:0000256" key="10">
    <source>
        <dbReference type="ARBA" id="ARBA00023136"/>
    </source>
</evidence>
<keyword evidence="11" id="KW-0739">Sodium transport</keyword>
<evidence type="ECO:0000256" key="2">
    <source>
        <dbReference type="ARBA" id="ARBA00006434"/>
    </source>
</evidence>
<feature type="transmembrane region" description="Helical" evidence="14">
    <location>
        <begin position="407"/>
        <end position="428"/>
    </location>
</feature>
<dbReference type="GO" id="GO:0005886">
    <property type="term" value="C:plasma membrane"/>
    <property type="evidence" value="ECO:0007669"/>
    <property type="project" value="UniProtKB-SubCell"/>
</dbReference>
<dbReference type="RefSeq" id="WP_145064257.1">
    <property type="nucleotide sequence ID" value="NZ_CP036287.1"/>
</dbReference>
<evidence type="ECO:0000256" key="4">
    <source>
        <dbReference type="ARBA" id="ARBA00022475"/>
    </source>
</evidence>
<dbReference type="PROSITE" id="PS50283">
    <property type="entry name" value="NA_SOLUT_SYMP_3"/>
    <property type="match status" value="1"/>
</dbReference>
<evidence type="ECO:0000256" key="11">
    <source>
        <dbReference type="ARBA" id="ARBA00023201"/>
    </source>
</evidence>
<feature type="transmembrane region" description="Helical" evidence="14">
    <location>
        <begin position="135"/>
        <end position="153"/>
    </location>
</feature>
<keyword evidence="10 14" id="KW-0472">Membrane</keyword>
<dbReference type="CDD" id="cd10322">
    <property type="entry name" value="SLC5sbd"/>
    <property type="match status" value="1"/>
</dbReference>
<evidence type="ECO:0000256" key="9">
    <source>
        <dbReference type="ARBA" id="ARBA00023065"/>
    </source>
</evidence>
<gene>
    <name evidence="15" type="primary">putP</name>
    <name evidence="15" type="ORF">Pla133_14890</name>
</gene>
<evidence type="ECO:0000313" key="15">
    <source>
        <dbReference type="EMBL" id="QDU66417.1"/>
    </source>
</evidence>
<dbReference type="KEGG" id="pbap:Pla133_14890"/>
<dbReference type="AlphaFoldDB" id="A0A518BHF7"/>
<comment type="subcellular location">
    <subcellularLocation>
        <location evidence="1">Cell membrane</location>
        <topology evidence="1">Multi-pass membrane protein</topology>
    </subcellularLocation>
</comment>
<evidence type="ECO:0000256" key="1">
    <source>
        <dbReference type="ARBA" id="ARBA00004651"/>
    </source>
</evidence>
<proteinExistence type="inferred from homology"/>
<feature type="transmembrane region" description="Helical" evidence="14">
    <location>
        <begin position="291"/>
        <end position="312"/>
    </location>
</feature>
<protein>
    <submittedName>
        <fullName evidence="15">Sodium/proline symporter</fullName>
    </submittedName>
</protein>
<feature type="transmembrane region" description="Helical" evidence="14">
    <location>
        <begin position="471"/>
        <end position="491"/>
    </location>
</feature>
<evidence type="ECO:0000256" key="6">
    <source>
        <dbReference type="ARBA" id="ARBA00022847"/>
    </source>
</evidence>
<keyword evidence="5 14" id="KW-0812">Transmembrane</keyword>
<keyword evidence="9" id="KW-0406">Ion transport</keyword>
<dbReference type="InterPro" id="IPR038377">
    <property type="entry name" value="Na/Glc_symporter_sf"/>
</dbReference>
<feature type="transmembrane region" description="Helical" evidence="14">
    <location>
        <begin position="49"/>
        <end position="73"/>
    </location>
</feature>
<feature type="transmembrane region" description="Helical" evidence="14">
    <location>
        <begin position="383"/>
        <end position="401"/>
    </location>
</feature>
<organism evidence="15 16">
    <name type="scientific">Engelhardtia mirabilis</name>
    <dbReference type="NCBI Taxonomy" id="2528011"/>
    <lineage>
        <taxon>Bacteria</taxon>
        <taxon>Pseudomonadati</taxon>
        <taxon>Planctomycetota</taxon>
        <taxon>Planctomycetia</taxon>
        <taxon>Planctomycetia incertae sedis</taxon>
        <taxon>Engelhardtia</taxon>
    </lineage>
</organism>
<dbReference type="Pfam" id="PF00474">
    <property type="entry name" value="SSF"/>
    <property type="match status" value="1"/>
</dbReference>
<keyword evidence="3" id="KW-0813">Transport</keyword>
<feature type="transmembrane region" description="Helical" evidence="14">
    <location>
        <begin position="85"/>
        <end position="106"/>
    </location>
</feature>
<evidence type="ECO:0000256" key="12">
    <source>
        <dbReference type="ARBA" id="ARBA00033708"/>
    </source>
</evidence>